<dbReference type="RefSeq" id="WP_380929453.1">
    <property type="nucleotide sequence ID" value="NZ_JBHUGS010000002.1"/>
</dbReference>
<evidence type="ECO:0000256" key="3">
    <source>
        <dbReference type="ARBA" id="ARBA00006742"/>
    </source>
</evidence>
<evidence type="ECO:0000256" key="7">
    <source>
        <dbReference type="ARBA" id="ARBA00022475"/>
    </source>
</evidence>
<comment type="caution">
    <text evidence="14">The sequence shown here is derived from an EMBL/GenBank/DDBJ whole genome shotgun (WGS) entry which is preliminary data.</text>
</comment>
<keyword evidence="11" id="KW-0811">Translocation</keyword>
<evidence type="ECO:0000256" key="4">
    <source>
        <dbReference type="ARBA" id="ARBA00011718"/>
    </source>
</evidence>
<dbReference type="NCBIfam" id="TIGR00739">
    <property type="entry name" value="yajC"/>
    <property type="match status" value="1"/>
</dbReference>
<proteinExistence type="inferred from homology"/>
<keyword evidence="12 13" id="KW-0472">Membrane</keyword>
<comment type="subcellular location">
    <subcellularLocation>
        <location evidence="2">Cell membrane</location>
        <topology evidence="2">Single-pass membrane protein</topology>
    </subcellularLocation>
</comment>
<keyword evidence="6" id="KW-0813">Transport</keyword>
<keyword evidence="15" id="KW-1185">Reference proteome</keyword>
<dbReference type="Gene3D" id="2.40.10.340">
    <property type="entry name" value="Rod shape-determining protein MreC, domain 1"/>
    <property type="match status" value="1"/>
</dbReference>
<dbReference type="PANTHER" id="PTHR33909">
    <property type="entry name" value="SEC TRANSLOCON ACCESSORY COMPLEX SUBUNIT YAJC"/>
    <property type="match status" value="1"/>
</dbReference>
<protein>
    <recommendedName>
        <fullName evidence="5">Sec translocon accessory complex subunit YajC</fullName>
    </recommendedName>
</protein>
<evidence type="ECO:0000256" key="5">
    <source>
        <dbReference type="ARBA" id="ARBA00014962"/>
    </source>
</evidence>
<organism evidence="14 15">
    <name type="scientific">Sphingomonas arantia</name>
    <dbReference type="NCBI Taxonomy" id="1460676"/>
    <lineage>
        <taxon>Bacteria</taxon>
        <taxon>Pseudomonadati</taxon>
        <taxon>Pseudomonadota</taxon>
        <taxon>Alphaproteobacteria</taxon>
        <taxon>Sphingomonadales</taxon>
        <taxon>Sphingomonadaceae</taxon>
        <taxon>Sphingomonas</taxon>
    </lineage>
</organism>
<dbReference type="PRINTS" id="PR01853">
    <property type="entry name" value="YAJCTRNLCASE"/>
</dbReference>
<keyword evidence="9" id="KW-0653">Protein transport</keyword>
<comment type="similarity">
    <text evidence="3">Belongs to the YajC family.</text>
</comment>
<evidence type="ECO:0000256" key="8">
    <source>
        <dbReference type="ARBA" id="ARBA00022692"/>
    </source>
</evidence>
<comment type="function">
    <text evidence="1">The SecYEG-SecDF-YajC-YidC holo-translocon (HTL) protein secretase/insertase is a supercomplex required for protein secretion, insertion of proteins into membranes, and assembly of membrane protein complexes. While the SecYEG complex is essential for assembly of a number of proteins and complexes, the SecDF-YajC-YidC subcomplex facilitates these functions.</text>
</comment>
<keyword evidence="10 13" id="KW-1133">Transmembrane helix</keyword>
<reference evidence="15" key="1">
    <citation type="journal article" date="2019" name="Int. J. Syst. Evol. Microbiol.">
        <title>The Global Catalogue of Microorganisms (GCM) 10K type strain sequencing project: providing services to taxonomists for standard genome sequencing and annotation.</title>
        <authorList>
            <consortium name="The Broad Institute Genomics Platform"/>
            <consortium name="The Broad Institute Genome Sequencing Center for Infectious Disease"/>
            <person name="Wu L."/>
            <person name="Ma J."/>
        </authorList>
    </citation>
    <scope>NUCLEOTIDE SEQUENCE [LARGE SCALE GENOMIC DNA]</scope>
    <source>
        <strain evidence="15">CGMCC 1.12702</strain>
    </source>
</reference>
<dbReference type="InterPro" id="IPR042177">
    <property type="entry name" value="Cell/Rod_1"/>
</dbReference>
<evidence type="ECO:0000256" key="2">
    <source>
        <dbReference type="ARBA" id="ARBA00004162"/>
    </source>
</evidence>
<name>A0ABW4TZ32_9SPHN</name>
<dbReference type="EMBL" id="JBHUGS010000002">
    <property type="protein sequence ID" value="MFD1951039.1"/>
    <property type="molecule type" value="Genomic_DNA"/>
</dbReference>
<evidence type="ECO:0000256" key="12">
    <source>
        <dbReference type="ARBA" id="ARBA00023136"/>
    </source>
</evidence>
<dbReference type="SMART" id="SM01323">
    <property type="entry name" value="YajC"/>
    <property type="match status" value="1"/>
</dbReference>
<evidence type="ECO:0000313" key="15">
    <source>
        <dbReference type="Proteomes" id="UP001597400"/>
    </source>
</evidence>
<evidence type="ECO:0000256" key="13">
    <source>
        <dbReference type="SAM" id="Phobius"/>
    </source>
</evidence>
<accession>A0ABW4TZ32</accession>
<keyword evidence="7" id="KW-1003">Cell membrane</keyword>
<evidence type="ECO:0000256" key="1">
    <source>
        <dbReference type="ARBA" id="ARBA00002061"/>
    </source>
</evidence>
<comment type="subunit">
    <text evidence="4">Part of the SecDF-YidC-YajC translocase complex. The SecDF-YidC-YajC translocase forms a supercomplex with SecYEG, called the holo-translocon (HTL).</text>
</comment>
<gene>
    <name evidence="14" type="primary">yajC</name>
    <name evidence="14" type="ORF">ACFSGX_09705</name>
</gene>
<dbReference type="PANTHER" id="PTHR33909:SF1">
    <property type="entry name" value="SEC TRANSLOCON ACCESSORY COMPLEX SUBUNIT YAJC"/>
    <property type="match status" value="1"/>
</dbReference>
<evidence type="ECO:0000256" key="6">
    <source>
        <dbReference type="ARBA" id="ARBA00022448"/>
    </source>
</evidence>
<dbReference type="Pfam" id="PF02699">
    <property type="entry name" value="YajC"/>
    <property type="match status" value="1"/>
</dbReference>
<dbReference type="Proteomes" id="UP001597400">
    <property type="component" value="Unassembled WGS sequence"/>
</dbReference>
<evidence type="ECO:0000256" key="10">
    <source>
        <dbReference type="ARBA" id="ARBA00022989"/>
    </source>
</evidence>
<evidence type="ECO:0000256" key="9">
    <source>
        <dbReference type="ARBA" id="ARBA00022927"/>
    </source>
</evidence>
<evidence type="ECO:0000256" key="11">
    <source>
        <dbReference type="ARBA" id="ARBA00023010"/>
    </source>
</evidence>
<keyword evidence="8 13" id="KW-0812">Transmembrane</keyword>
<sequence>MFASPAYAQAAGAPAAGGGGLSAILLQAAPLLFIFVIFYFLLIRPQQTRMKAHRALVDGVRRNDTVVTAGGLIGKVTKVDETEVEVEIAPNTRVRVVKATLTEVRQAPGSKPAND</sequence>
<evidence type="ECO:0000313" key="14">
    <source>
        <dbReference type="EMBL" id="MFD1951039.1"/>
    </source>
</evidence>
<dbReference type="InterPro" id="IPR003849">
    <property type="entry name" value="Preprotein_translocase_YajC"/>
</dbReference>
<feature type="transmembrane region" description="Helical" evidence="13">
    <location>
        <begin position="20"/>
        <end position="42"/>
    </location>
</feature>